<dbReference type="InterPro" id="IPR029012">
    <property type="entry name" value="Helix_hairpin_bin_sf"/>
</dbReference>
<name>A0A060T4R5_BLAAD</name>
<comment type="similarity">
    <text evidence="2">Belongs to the VPS37 family.</text>
</comment>
<organism evidence="10">
    <name type="scientific">Blastobotrys adeninivorans</name>
    <name type="common">Yeast</name>
    <name type="synonym">Arxula adeninivorans</name>
    <dbReference type="NCBI Taxonomy" id="409370"/>
    <lineage>
        <taxon>Eukaryota</taxon>
        <taxon>Fungi</taxon>
        <taxon>Dikarya</taxon>
        <taxon>Ascomycota</taxon>
        <taxon>Saccharomycotina</taxon>
        <taxon>Dipodascomycetes</taxon>
        <taxon>Dipodascales</taxon>
        <taxon>Trichomonascaceae</taxon>
        <taxon>Blastobotrys</taxon>
    </lineage>
</organism>
<dbReference type="InterPro" id="IPR037202">
    <property type="entry name" value="ESCRT_assembly_dom"/>
</dbReference>
<dbReference type="SUPFAM" id="SSF140111">
    <property type="entry name" value="Endosomal sorting complex assembly domain"/>
    <property type="match status" value="1"/>
</dbReference>
<proteinExistence type="inferred from homology"/>
<evidence type="ECO:0000256" key="5">
    <source>
        <dbReference type="ARBA" id="ARBA00022927"/>
    </source>
</evidence>
<gene>
    <name evidence="10" type="ORF">GNLVRS02_ARAD1C05852g</name>
</gene>
<sequence>MEEVNEIKQKKVSTISEAGSNHSVVTGLAQKLAPEEEYNAQRSRAKANIARAQELKKEAAELEAIRQHTEESLRQAKALESEWMSVESEMYRAIQPFSMPALQSRLESATKESESVGETMAASFLDGNSEDLTQFIRQYRAERAQFHRRREWLERWKEERVSMA</sequence>
<evidence type="ECO:0000256" key="6">
    <source>
        <dbReference type="PROSITE-ProRule" id="PRU00646"/>
    </source>
</evidence>
<reference evidence="10" key="1">
    <citation type="submission" date="2014-02" db="EMBL/GenBank/DDBJ databases">
        <authorList>
            <person name="Genoscope - CEA"/>
        </authorList>
    </citation>
    <scope>NUCLEOTIDE SEQUENCE</scope>
    <source>
        <strain evidence="10">LS3</strain>
    </source>
</reference>
<evidence type="ECO:0000256" key="4">
    <source>
        <dbReference type="ARBA" id="ARBA00022753"/>
    </source>
</evidence>
<accession>A0A060T4R5</accession>
<feature type="domain" description="VPS37 C-terminal" evidence="9">
    <location>
        <begin position="80"/>
        <end position="164"/>
    </location>
</feature>
<evidence type="ECO:0000256" key="7">
    <source>
        <dbReference type="SAM" id="Coils"/>
    </source>
</evidence>
<feature type="coiled-coil region" evidence="7">
    <location>
        <begin position="35"/>
        <end position="82"/>
    </location>
</feature>
<evidence type="ECO:0000256" key="3">
    <source>
        <dbReference type="ARBA" id="ARBA00022448"/>
    </source>
</evidence>
<evidence type="ECO:0000256" key="1">
    <source>
        <dbReference type="ARBA" id="ARBA00004177"/>
    </source>
</evidence>
<keyword evidence="3 6" id="KW-0813">Transport</keyword>
<evidence type="ECO:0000313" key="10">
    <source>
        <dbReference type="EMBL" id="CDP34151.1"/>
    </source>
</evidence>
<dbReference type="Gene3D" id="1.10.287.660">
    <property type="entry name" value="Helix hairpin bin"/>
    <property type="match status" value="1"/>
</dbReference>
<dbReference type="GO" id="GO:0006612">
    <property type="term" value="P:protein targeting to membrane"/>
    <property type="evidence" value="ECO:0007669"/>
    <property type="project" value="TreeGrafter"/>
</dbReference>
<feature type="compositionally biased region" description="Polar residues" evidence="8">
    <location>
        <begin position="12"/>
        <end position="24"/>
    </location>
</feature>
<dbReference type="Pfam" id="PF07200">
    <property type="entry name" value="Mod_r"/>
    <property type="match status" value="1"/>
</dbReference>
<reference evidence="10" key="2">
    <citation type="submission" date="2014-06" db="EMBL/GenBank/DDBJ databases">
        <title>The complete genome of Blastobotrys (Arxula) adeninivorans LS3 - a yeast of biotechnological interest.</title>
        <authorList>
            <person name="Kunze G."/>
            <person name="Gaillardin C."/>
            <person name="Czernicka M."/>
            <person name="Durrens P."/>
            <person name="Martin T."/>
            <person name="Boer E."/>
            <person name="Gabaldon T."/>
            <person name="Cruz J."/>
            <person name="Talla E."/>
            <person name="Marck C."/>
            <person name="Goffeau A."/>
            <person name="Barbe V."/>
            <person name="Baret P."/>
            <person name="Baronian K."/>
            <person name="Beier S."/>
            <person name="Bleykasten C."/>
            <person name="Bode R."/>
            <person name="Casaregola S."/>
            <person name="Despons L."/>
            <person name="Fairhead C."/>
            <person name="Giersberg M."/>
            <person name="Gierski P."/>
            <person name="Hahnel U."/>
            <person name="Hartmann A."/>
            <person name="Jankowska D."/>
            <person name="Jubin C."/>
            <person name="Jung P."/>
            <person name="Lafontaine I."/>
            <person name="Leh-Louis V."/>
            <person name="Lemaire M."/>
            <person name="Marcet-Houben M."/>
            <person name="Mascher M."/>
            <person name="Morel G."/>
            <person name="Richard G.-F."/>
            <person name="Riechen J."/>
            <person name="Sacerdot C."/>
            <person name="Sarkar A."/>
            <person name="Savel G."/>
            <person name="Schacherer J."/>
            <person name="Sherman D."/>
            <person name="Straub M.-L."/>
            <person name="Stein N."/>
            <person name="Thierry A."/>
            <person name="Trautwein-Schult A."/>
            <person name="Westhof E."/>
            <person name="Worch S."/>
            <person name="Dujon B."/>
            <person name="Souciet J.-L."/>
            <person name="Wincker P."/>
            <person name="Scholz U."/>
            <person name="Neuveglise N."/>
        </authorList>
    </citation>
    <scope>NUCLEOTIDE SEQUENCE</scope>
    <source>
        <strain evidence="10">LS3</strain>
    </source>
</reference>
<dbReference type="PROSITE" id="PS51314">
    <property type="entry name" value="VPS37_C"/>
    <property type="match status" value="1"/>
</dbReference>
<dbReference type="EMBL" id="HG937693">
    <property type="protein sequence ID" value="CDP34151.1"/>
    <property type="molecule type" value="Genomic_DNA"/>
</dbReference>
<protein>
    <submittedName>
        <fullName evidence="10">ARAD1C05852p</fullName>
    </submittedName>
</protein>
<keyword evidence="4" id="KW-0967">Endosome</keyword>
<dbReference type="InterPro" id="IPR009851">
    <property type="entry name" value="Mod_r"/>
</dbReference>
<keyword evidence="7" id="KW-0175">Coiled coil</keyword>
<evidence type="ECO:0000256" key="2">
    <source>
        <dbReference type="ARBA" id="ARBA00007617"/>
    </source>
</evidence>
<dbReference type="GO" id="GO:0006623">
    <property type="term" value="P:protein targeting to vacuole"/>
    <property type="evidence" value="ECO:0007669"/>
    <property type="project" value="TreeGrafter"/>
</dbReference>
<feature type="region of interest" description="Disordered" evidence="8">
    <location>
        <begin position="1"/>
        <end position="28"/>
    </location>
</feature>
<dbReference type="PANTHER" id="PTHR13678">
    <property type="entry name" value="VACUOLAR PROTEIN SORTING-ASSOCIATED PROTEIN 37"/>
    <property type="match status" value="1"/>
</dbReference>
<dbReference type="GO" id="GO:0043162">
    <property type="term" value="P:ubiquitin-dependent protein catabolic process via the multivesicular body sorting pathway"/>
    <property type="evidence" value="ECO:0007669"/>
    <property type="project" value="UniProtKB-ARBA"/>
</dbReference>
<dbReference type="AlphaFoldDB" id="A0A060T4R5"/>
<comment type="subcellular location">
    <subcellularLocation>
        <location evidence="1">Endosome</location>
    </subcellularLocation>
</comment>
<dbReference type="GO" id="GO:0000813">
    <property type="term" value="C:ESCRT I complex"/>
    <property type="evidence" value="ECO:0007669"/>
    <property type="project" value="UniProtKB-ARBA"/>
</dbReference>
<evidence type="ECO:0000256" key="8">
    <source>
        <dbReference type="SAM" id="MobiDB-lite"/>
    </source>
</evidence>
<dbReference type="PANTHER" id="PTHR13678:SF2">
    <property type="entry name" value="VACUOLAR PROTEIN SORTING-ASSOCIATED PROTEIN 37A"/>
    <property type="match status" value="1"/>
</dbReference>
<evidence type="ECO:0000259" key="9">
    <source>
        <dbReference type="PROSITE" id="PS51314"/>
    </source>
</evidence>
<keyword evidence="5 6" id="KW-0653">Protein transport</keyword>